<accession>A0A4Z2H8S8</accession>
<proteinExistence type="predicted"/>
<gene>
    <name evidence="2" type="ORF">EYF80_028680</name>
</gene>
<name>A0A4Z2H8S8_9TELE</name>
<evidence type="ECO:0000313" key="2">
    <source>
        <dbReference type="EMBL" id="TNN61172.1"/>
    </source>
</evidence>
<evidence type="ECO:0000256" key="1">
    <source>
        <dbReference type="SAM" id="MobiDB-lite"/>
    </source>
</evidence>
<dbReference type="AlphaFoldDB" id="A0A4Z2H8S8"/>
<sequence length="124" mass="12813">MAGMLFVFRTSSLERRGVVGVGLFLVFIFRTISRRDSNTPDIAARGRRGAFEADPPPPPPPPPGLPEDGGAAGPAGPPPCAPLLPAGLYGGPLRGRKLKSCEKSIREEEDARKSPAAAAAAAVA</sequence>
<reference evidence="2 3" key="1">
    <citation type="submission" date="2019-03" db="EMBL/GenBank/DDBJ databases">
        <title>First draft genome of Liparis tanakae, snailfish: a comprehensive survey of snailfish specific genes.</title>
        <authorList>
            <person name="Kim W."/>
            <person name="Song I."/>
            <person name="Jeong J.-H."/>
            <person name="Kim D."/>
            <person name="Kim S."/>
            <person name="Ryu S."/>
            <person name="Song J.Y."/>
            <person name="Lee S.K."/>
        </authorList>
    </citation>
    <scope>NUCLEOTIDE SEQUENCE [LARGE SCALE GENOMIC DNA]</scope>
    <source>
        <tissue evidence="2">Muscle</tissue>
    </source>
</reference>
<comment type="caution">
    <text evidence="2">The sequence shown here is derived from an EMBL/GenBank/DDBJ whole genome shotgun (WGS) entry which is preliminary data.</text>
</comment>
<feature type="region of interest" description="Disordered" evidence="1">
    <location>
        <begin position="38"/>
        <end position="124"/>
    </location>
</feature>
<keyword evidence="3" id="KW-1185">Reference proteome</keyword>
<dbReference type="Proteomes" id="UP000314294">
    <property type="component" value="Unassembled WGS sequence"/>
</dbReference>
<evidence type="ECO:0000313" key="3">
    <source>
        <dbReference type="Proteomes" id="UP000314294"/>
    </source>
</evidence>
<organism evidence="2 3">
    <name type="scientific">Liparis tanakae</name>
    <name type="common">Tanaka's snailfish</name>
    <dbReference type="NCBI Taxonomy" id="230148"/>
    <lineage>
        <taxon>Eukaryota</taxon>
        <taxon>Metazoa</taxon>
        <taxon>Chordata</taxon>
        <taxon>Craniata</taxon>
        <taxon>Vertebrata</taxon>
        <taxon>Euteleostomi</taxon>
        <taxon>Actinopterygii</taxon>
        <taxon>Neopterygii</taxon>
        <taxon>Teleostei</taxon>
        <taxon>Neoteleostei</taxon>
        <taxon>Acanthomorphata</taxon>
        <taxon>Eupercaria</taxon>
        <taxon>Perciformes</taxon>
        <taxon>Cottioidei</taxon>
        <taxon>Cottales</taxon>
        <taxon>Liparidae</taxon>
        <taxon>Liparis</taxon>
    </lineage>
</organism>
<dbReference type="EMBL" id="SRLO01000321">
    <property type="protein sequence ID" value="TNN61172.1"/>
    <property type="molecule type" value="Genomic_DNA"/>
</dbReference>
<protein>
    <submittedName>
        <fullName evidence="2">Uncharacterized protein</fullName>
    </submittedName>
</protein>
<feature type="compositionally biased region" description="Basic and acidic residues" evidence="1">
    <location>
        <begin position="99"/>
        <end position="113"/>
    </location>
</feature>
<feature type="compositionally biased region" description="Pro residues" evidence="1">
    <location>
        <begin position="54"/>
        <end position="65"/>
    </location>
</feature>